<name>X1SUT7_9ZZZZ</name>
<comment type="caution">
    <text evidence="1">The sequence shown here is derived from an EMBL/GenBank/DDBJ whole genome shotgun (WGS) entry which is preliminary data.</text>
</comment>
<organism evidence="1">
    <name type="scientific">marine sediment metagenome</name>
    <dbReference type="NCBI Taxonomy" id="412755"/>
    <lineage>
        <taxon>unclassified sequences</taxon>
        <taxon>metagenomes</taxon>
        <taxon>ecological metagenomes</taxon>
    </lineage>
</organism>
<gene>
    <name evidence="1" type="ORF">S12H4_40889</name>
</gene>
<proteinExistence type="predicted"/>
<accession>X1SUT7</accession>
<reference evidence="1" key="1">
    <citation type="journal article" date="2014" name="Front. Microbiol.">
        <title>High frequency of phylogenetically diverse reductive dehalogenase-homologous genes in deep subseafloor sedimentary metagenomes.</title>
        <authorList>
            <person name="Kawai M."/>
            <person name="Futagami T."/>
            <person name="Toyoda A."/>
            <person name="Takaki Y."/>
            <person name="Nishi S."/>
            <person name="Hori S."/>
            <person name="Arai W."/>
            <person name="Tsubouchi T."/>
            <person name="Morono Y."/>
            <person name="Uchiyama I."/>
            <person name="Ito T."/>
            <person name="Fujiyama A."/>
            <person name="Inagaki F."/>
            <person name="Takami H."/>
        </authorList>
    </citation>
    <scope>NUCLEOTIDE SEQUENCE</scope>
    <source>
        <strain evidence="1">Expedition CK06-06</strain>
    </source>
</reference>
<protein>
    <submittedName>
        <fullName evidence="1">Uncharacterized protein</fullName>
    </submittedName>
</protein>
<sequence>HKKHPEKFREYQNRYWLGKAMLSDQKEGDK</sequence>
<dbReference type="EMBL" id="BARW01024859">
    <property type="protein sequence ID" value="GAI96718.1"/>
    <property type="molecule type" value="Genomic_DNA"/>
</dbReference>
<dbReference type="AlphaFoldDB" id="X1SUT7"/>
<evidence type="ECO:0000313" key="1">
    <source>
        <dbReference type="EMBL" id="GAI96718.1"/>
    </source>
</evidence>
<feature type="non-terminal residue" evidence="1">
    <location>
        <position position="1"/>
    </location>
</feature>